<dbReference type="InterPro" id="IPR007296">
    <property type="entry name" value="DUF403"/>
</dbReference>
<accession>A0A318SB85</accession>
<protein>
    <submittedName>
        <fullName evidence="2">Putative alpha-E superfamily protein</fullName>
    </submittedName>
</protein>
<evidence type="ECO:0000259" key="1">
    <source>
        <dbReference type="Pfam" id="PF04168"/>
    </source>
</evidence>
<evidence type="ECO:0000313" key="2">
    <source>
        <dbReference type="EMBL" id="PYE53889.1"/>
    </source>
</evidence>
<dbReference type="PANTHER" id="PTHR34595:SF7">
    <property type="entry name" value="SLL1039 PROTEIN"/>
    <property type="match status" value="1"/>
</dbReference>
<keyword evidence="3" id="KW-1185">Reference proteome</keyword>
<dbReference type="InterPro" id="IPR051680">
    <property type="entry name" value="ATP-dep_Glu-Cys_Ligase-2"/>
</dbReference>
<feature type="domain" description="DUF403" evidence="1">
    <location>
        <begin position="1"/>
        <end position="318"/>
    </location>
</feature>
<reference evidence="2 3" key="1">
    <citation type="submission" date="2018-06" db="EMBL/GenBank/DDBJ databases">
        <title>Genomic Encyclopedia of Type Strains, Phase IV (KMG-IV): sequencing the most valuable type-strain genomes for metagenomic binning, comparative biology and taxonomic classification.</title>
        <authorList>
            <person name="Goeker M."/>
        </authorList>
    </citation>
    <scope>NUCLEOTIDE SEQUENCE [LARGE SCALE GENOMIC DNA]</scope>
    <source>
        <strain evidence="2 3">DSM 18048</strain>
    </source>
</reference>
<evidence type="ECO:0000313" key="3">
    <source>
        <dbReference type="Proteomes" id="UP000248326"/>
    </source>
</evidence>
<dbReference type="Proteomes" id="UP000248326">
    <property type="component" value="Unassembled WGS sequence"/>
</dbReference>
<dbReference type="RefSeq" id="WP_110886793.1">
    <property type="nucleotide sequence ID" value="NZ_QJSX01000007.1"/>
</dbReference>
<dbReference type="Pfam" id="PF04168">
    <property type="entry name" value="Alpha-E"/>
    <property type="match status" value="1"/>
</dbReference>
<dbReference type="OrthoDB" id="9803532at2"/>
<comment type="caution">
    <text evidence="2">The sequence shown here is derived from an EMBL/GenBank/DDBJ whole genome shotgun (WGS) entry which is preliminary data.</text>
</comment>
<dbReference type="AlphaFoldDB" id="A0A318SB85"/>
<dbReference type="EMBL" id="QJSX01000007">
    <property type="protein sequence ID" value="PYE53889.1"/>
    <property type="molecule type" value="Genomic_DNA"/>
</dbReference>
<dbReference type="PANTHER" id="PTHR34595">
    <property type="entry name" value="BLR5612 PROTEIN"/>
    <property type="match status" value="1"/>
</dbReference>
<sequence>MLARVAESLYWIGRYVERAENTARLLDVNYYATLESAGVVEDFWEPLIAISGSMASYQERYGSAGMDGQGVPIWLAFDRANPSSIVSCLSRARENARSLRDRIPSEMWEAINRAYLSLCFDTERVLRTDALHDYCVAVREACQLFFGMAFAALPRDQGWAFLRLGQKLERADNVLRLLQVRTRPSEEDAQEGAQALENHRLMAVLKTASAYEAHRKRYRSRLEPRRVAEFLLLAPDFPRSVRYSAMSLAKSLRDIAAVTEGPEAMRPAVRSLLRDADWLVARLAHVDVRHVIDDASPGLGDLLADVTAIGTAIHRAYFTA</sequence>
<name>A0A318SB85_9DEIO</name>
<gene>
    <name evidence="2" type="ORF">DES52_107147</name>
</gene>
<organism evidence="2 3">
    <name type="scientific">Deinococcus yavapaiensis KR-236</name>
    <dbReference type="NCBI Taxonomy" id="694435"/>
    <lineage>
        <taxon>Bacteria</taxon>
        <taxon>Thermotogati</taxon>
        <taxon>Deinococcota</taxon>
        <taxon>Deinococci</taxon>
        <taxon>Deinococcales</taxon>
        <taxon>Deinococcaceae</taxon>
        <taxon>Deinococcus</taxon>
    </lineage>
</organism>
<proteinExistence type="predicted"/>